<name>A0AAD9J773_9ANNE</name>
<protein>
    <submittedName>
        <fullName evidence="1">Uncharacterized protein</fullName>
    </submittedName>
</protein>
<dbReference type="Proteomes" id="UP001208570">
    <property type="component" value="Unassembled WGS sequence"/>
</dbReference>
<accession>A0AAD9J773</accession>
<organism evidence="1 2">
    <name type="scientific">Paralvinella palmiformis</name>
    <dbReference type="NCBI Taxonomy" id="53620"/>
    <lineage>
        <taxon>Eukaryota</taxon>
        <taxon>Metazoa</taxon>
        <taxon>Spiralia</taxon>
        <taxon>Lophotrochozoa</taxon>
        <taxon>Annelida</taxon>
        <taxon>Polychaeta</taxon>
        <taxon>Sedentaria</taxon>
        <taxon>Canalipalpata</taxon>
        <taxon>Terebellida</taxon>
        <taxon>Terebelliformia</taxon>
        <taxon>Alvinellidae</taxon>
        <taxon>Paralvinella</taxon>
    </lineage>
</organism>
<evidence type="ECO:0000313" key="2">
    <source>
        <dbReference type="Proteomes" id="UP001208570"/>
    </source>
</evidence>
<evidence type="ECO:0000313" key="1">
    <source>
        <dbReference type="EMBL" id="KAK2147120.1"/>
    </source>
</evidence>
<sequence>MLSRLPIHKPDSASPDEIASMCTLTVNKLPVTSQQIAETTRKDSTLAKGPLMYTVRLPENNRRVVRVEHTIPRDDRLSGSPVPSPDSFSSRELLLGNAVPVLDTQSFQSNRLDRPDLLQWFKLLSDAVNYK</sequence>
<gene>
    <name evidence="1" type="ORF">LSH36_569g02059</name>
</gene>
<keyword evidence="2" id="KW-1185">Reference proteome</keyword>
<comment type="caution">
    <text evidence="1">The sequence shown here is derived from an EMBL/GenBank/DDBJ whole genome shotgun (WGS) entry which is preliminary data.</text>
</comment>
<dbReference type="EMBL" id="JAODUP010000569">
    <property type="protein sequence ID" value="KAK2147120.1"/>
    <property type="molecule type" value="Genomic_DNA"/>
</dbReference>
<reference evidence="1" key="1">
    <citation type="journal article" date="2023" name="Mol. Biol. Evol.">
        <title>Third-Generation Sequencing Reveals the Adaptive Role of the Epigenome in Three Deep-Sea Polychaetes.</title>
        <authorList>
            <person name="Perez M."/>
            <person name="Aroh O."/>
            <person name="Sun Y."/>
            <person name="Lan Y."/>
            <person name="Juniper S.K."/>
            <person name="Young C.R."/>
            <person name="Angers B."/>
            <person name="Qian P.Y."/>
        </authorList>
    </citation>
    <scope>NUCLEOTIDE SEQUENCE</scope>
    <source>
        <strain evidence="1">P08H-3</strain>
    </source>
</reference>
<proteinExistence type="predicted"/>
<dbReference type="AlphaFoldDB" id="A0AAD9J773"/>